<evidence type="ECO:0000256" key="4">
    <source>
        <dbReference type="ARBA" id="ARBA00022723"/>
    </source>
</evidence>
<keyword evidence="3 10" id="KW-0132">Cell division</keyword>
<keyword evidence="4" id="KW-0479">Metal-binding</keyword>
<evidence type="ECO:0000256" key="3">
    <source>
        <dbReference type="ARBA" id="ARBA00022618"/>
    </source>
</evidence>
<proteinExistence type="inferred from homology"/>
<dbReference type="GO" id="GO:0046872">
    <property type="term" value="F:metal ion binding"/>
    <property type="evidence" value="ECO:0007669"/>
    <property type="project" value="UniProtKB-KW"/>
</dbReference>
<feature type="domain" description="EngB-type G" evidence="11">
    <location>
        <begin position="10"/>
        <end position="200"/>
    </location>
</feature>
<dbReference type="PANTHER" id="PTHR11649">
    <property type="entry name" value="MSS1/TRME-RELATED GTP-BINDING PROTEIN"/>
    <property type="match status" value="1"/>
</dbReference>
<name>A0A812A1F3_9EURY</name>
<organism evidence="12 13">
    <name type="scientific">Candidatus Argoarchaeum ethanivorans</name>
    <dbReference type="NCBI Taxonomy" id="2608793"/>
    <lineage>
        <taxon>Archaea</taxon>
        <taxon>Methanobacteriati</taxon>
        <taxon>Methanobacteriota</taxon>
        <taxon>Stenosarchaea group</taxon>
        <taxon>Methanomicrobia</taxon>
        <taxon>Methanosarcinales</taxon>
        <taxon>Methanosarcinales incertae sedis</taxon>
        <taxon>GOM Arc I cluster</taxon>
        <taxon>Candidatus Argoarchaeum</taxon>
    </lineage>
</organism>
<evidence type="ECO:0000256" key="1">
    <source>
        <dbReference type="ARBA" id="ARBA00001946"/>
    </source>
</evidence>
<keyword evidence="8 10" id="KW-0717">Septation</keyword>
<evidence type="ECO:0000256" key="10">
    <source>
        <dbReference type="HAMAP-Rule" id="MF_00321"/>
    </source>
</evidence>
<gene>
    <name evidence="10 12" type="primary">engB</name>
    <name evidence="12" type="ORF">DNFNHJIP_00389</name>
</gene>
<dbReference type="InterPro" id="IPR019987">
    <property type="entry name" value="GTP-bd_ribosome_bio_YsxC"/>
</dbReference>
<keyword evidence="7 10" id="KW-0342">GTP-binding</keyword>
<protein>
    <recommendedName>
        <fullName evidence="10">Probable GTP-binding protein EngB</fullName>
    </recommendedName>
</protein>
<dbReference type="AlphaFoldDB" id="A0A812A1F3"/>
<sequence>MKSFKTKNNSNLEIIFVGRSNVGKSSLIRCLTGRSVPTGRKPGLTRKPLNLELDELTITDMPGFGFISGVEEKYIDAAKDEIVHYIEDHADHIMLGFVVVDAKSIIDIVDRWLNQGEIPVDLEMYDFLCDLAIDTKLLVNKIDKIRENSDELLDAVGERFDMLPPWQQWLDTILPVSAKKKQIQPLQHAIRQKLVDVKKERLLKYFST</sequence>
<keyword evidence="6" id="KW-0460">Magnesium</keyword>
<dbReference type="Pfam" id="PF01926">
    <property type="entry name" value="MMR_HSR1"/>
    <property type="match status" value="1"/>
</dbReference>
<dbReference type="Proteomes" id="UP000614580">
    <property type="component" value="Unassembled WGS sequence"/>
</dbReference>
<dbReference type="EMBL" id="CAJHZY010000037">
    <property type="protein sequence ID" value="CAD7766984.1"/>
    <property type="molecule type" value="Genomic_DNA"/>
</dbReference>
<evidence type="ECO:0000256" key="5">
    <source>
        <dbReference type="ARBA" id="ARBA00022741"/>
    </source>
</evidence>
<comment type="similarity">
    <text evidence="2 10">Belongs to the TRAFAC class TrmE-Era-EngA-EngB-Septin-like GTPase superfamily. EngB GTPase family.</text>
</comment>
<dbReference type="InterPro" id="IPR006073">
    <property type="entry name" value="GTP-bd"/>
</dbReference>
<evidence type="ECO:0000256" key="8">
    <source>
        <dbReference type="ARBA" id="ARBA00023210"/>
    </source>
</evidence>
<dbReference type="PROSITE" id="PS51706">
    <property type="entry name" value="G_ENGB"/>
    <property type="match status" value="1"/>
</dbReference>
<evidence type="ECO:0000256" key="6">
    <source>
        <dbReference type="ARBA" id="ARBA00022842"/>
    </source>
</evidence>
<evidence type="ECO:0000313" key="13">
    <source>
        <dbReference type="Proteomes" id="UP000614580"/>
    </source>
</evidence>
<comment type="caution">
    <text evidence="12">The sequence shown here is derived from an EMBL/GenBank/DDBJ whole genome shotgun (WGS) entry which is preliminary data.</text>
</comment>
<dbReference type="SUPFAM" id="SSF52540">
    <property type="entry name" value="P-loop containing nucleoside triphosphate hydrolases"/>
    <property type="match status" value="1"/>
</dbReference>
<dbReference type="PANTHER" id="PTHR11649:SF13">
    <property type="entry name" value="ENGB-TYPE G DOMAIN-CONTAINING PROTEIN"/>
    <property type="match status" value="1"/>
</dbReference>
<evidence type="ECO:0000256" key="9">
    <source>
        <dbReference type="ARBA" id="ARBA00023306"/>
    </source>
</evidence>
<keyword evidence="5 10" id="KW-0547">Nucleotide-binding</keyword>
<accession>A0A812A1F3</accession>
<evidence type="ECO:0000256" key="2">
    <source>
        <dbReference type="ARBA" id="ARBA00009638"/>
    </source>
</evidence>
<dbReference type="InterPro" id="IPR030393">
    <property type="entry name" value="G_ENGB_dom"/>
</dbReference>
<reference evidence="12" key="1">
    <citation type="submission" date="2020-12" db="EMBL/GenBank/DDBJ databases">
        <authorList>
            <person name="Hahn C.J."/>
            <person name="Laso-Perez R."/>
            <person name="Vulcano F."/>
            <person name="Vaziourakis K.-M."/>
            <person name="Stokke R."/>
            <person name="Steen I.H."/>
            <person name="Teske A."/>
            <person name="Boetius A."/>
            <person name="Liebeke M."/>
            <person name="Amann R."/>
            <person name="Knittel K."/>
        </authorList>
    </citation>
    <scope>NUCLEOTIDE SEQUENCE</scope>
    <source>
        <strain evidence="12">Gfbio:c6db26ca-90af-429b-aeed-0e3e8aed0b5e:GoM-Arc1_AMV-AAA_792_C10</strain>
    </source>
</reference>
<dbReference type="InterPro" id="IPR027417">
    <property type="entry name" value="P-loop_NTPase"/>
</dbReference>
<keyword evidence="9 10" id="KW-0131">Cell cycle</keyword>
<dbReference type="HAMAP" id="MF_00321">
    <property type="entry name" value="GTPase_EngB"/>
    <property type="match status" value="1"/>
</dbReference>
<evidence type="ECO:0000256" key="7">
    <source>
        <dbReference type="ARBA" id="ARBA00023134"/>
    </source>
</evidence>
<dbReference type="Gene3D" id="3.40.50.300">
    <property type="entry name" value="P-loop containing nucleotide triphosphate hydrolases"/>
    <property type="match status" value="1"/>
</dbReference>
<evidence type="ECO:0000313" key="12">
    <source>
        <dbReference type="EMBL" id="CAD7766984.1"/>
    </source>
</evidence>
<dbReference type="GO" id="GO:0051301">
    <property type="term" value="P:cell division"/>
    <property type="evidence" value="ECO:0007669"/>
    <property type="project" value="UniProtKB-KW"/>
</dbReference>
<dbReference type="GO" id="GO:0005525">
    <property type="term" value="F:GTP binding"/>
    <property type="evidence" value="ECO:0007669"/>
    <property type="project" value="UniProtKB-UniRule"/>
</dbReference>
<evidence type="ECO:0000259" key="11">
    <source>
        <dbReference type="PROSITE" id="PS51706"/>
    </source>
</evidence>
<dbReference type="NCBIfam" id="NF003255">
    <property type="entry name" value="PRK04213.1"/>
    <property type="match status" value="1"/>
</dbReference>
<comment type="cofactor">
    <cofactor evidence="1">
        <name>Mg(2+)</name>
        <dbReference type="ChEBI" id="CHEBI:18420"/>
    </cofactor>
</comment>
<comment type="function">
    <text evidence="10">Necessary for normal cell division and for the maintenance of normal septation.</text>
</comment>